<evidence type="ECO:0000256" key="1">
    <source>
        <dbReference type="ARBA" id="ARBA00004323"/>
    </source>
</evidence>
<keyword evidence="12" id="KW-0325">Glycoprotein</keyword>
<dbReference type="EC" id="2.4.1.-" evidence="13"/>
<evidence type="ECO:0000256" key="10">
    <source>
        <dbReference type="ARBA" id="ARBA00023098"/>
    </source>
</evidence>
<sequence>MKLPLKNNNYSHLQVVFFINICVCLLVLLFFMKLTTSWQNFQHKFLDRDLIVTRELNSSSSRINYLLNEKWKCQNEMPYLILLVISRPSERTARQIIRQTWGGISRVKVTYLKRYFEVKITHMFMLGRSHDVEQEDIELESRVNKDIVQQDFMDTYRNLTLKTMMALQWLNNFCPQAVYAMKVDSDVFLNVQNLVRKVLRPELPRRHNYLTGYYMENFAPVRDRRSKWYVSEDVYAPKVYPPFCSGTGYFFSTDLTSKIIDIAPNVTYIELEDVFVSLCLKKIGIEPQAPPQPKLFNNFLVPYTPCAYHQIVTSHGLSPNQLLLYWTGVFQNLLEC</sequence>
<evidence type="ECO:0000256" key="3">
    <source>
        <dbReference type="ARBA" id="ARBA00008661"/>
    </source>
</evidence>
<keyword evidence="8 13" id="KW-1133">Transmembrane helix</keyword>
<keyword evidence="5" id="KW-0808">Transferase</keyword>
<dbReference type="GO" id="GO:0006629">
    <property type="term" value="P:lipid metabolic process"/>
    <property type="evidence" value="ECO:0007669"/>
    <property type="project" value="UniProtKB-KW"/>
</dbReference>
<keyword evidence="11 13" id="KW-0472">Membrane</keyword>
<dbReference type="OMA" id="RENSRDY"/>
<keyword evidence="4 13" id="KW-0328">Glycosyltransferase</keyword>
<comment type="subcellular location">
    <subcellularLocation>
        <location evidence="1 13">Golgi apparatus membrane</location>
        <topology evidence="1 13">Single-pass type II membrane protein</topology>
    </subcellularLocation>
</comment>
<dbReference type="AlphaFoldDB" id="A0A8C4QYT6"/>
<keyword evidence="9 13" id="KW-0333">Golgi apparatus</keyword>
<protein>
    <recommendedName>
        <fullName evidence="13">Hexosyltransferase</fullName>
        <ecNumber evidence="13">2.4.1.-</ecNumber>
    </recommendedName>
</protein>
<dbReference type="GO" id="GO:0008499">
    <property type="term" value="F:N-acetyl-beta-D-glucosaminide beta-(1,3)-galactosyltransferase activity"/>
    <property type="evidence" value="ECO:0007669"/>
    <property type="project" value="TreeGrafter"/>
</dbReference>
<evidence type="ECO:0000256" key="9">
    <source>
        <dbReference type="ARBA" id="ARBA00023034"/>
    </source>
</evidence>
<accession>A0A8C4QYT6</accession>
<dbReference type="GeneTree" id="ENSGT00940000155117"/>
<evidence type="ECO:0000313" key="15">
    <source>
        <dbReference type="Proteomes" id="UP000694388"/>
    </source>
</evidence>
<proteinExistence type="inferred from homology"/>
<evidence type="ECO:0000256" key="5">
    <source>
        <dbReference type="ARBA" id="ARBA00022679"/>
    </source>
</evidence>
<evidence type="ECO:0000256" key="11">
    <source>
        <dbReference type="ARBA" id="ARBA00023136"/>
    </source>
</evidence>
<evidence type="ECO:0000256" key="4">
    <source>
        <dbReference type="ARBA" id="ARBA00022676"/>
    </source>
</evidence>
<evidence type="ECO:0000256" key="8">
    <source>
        <dbReference type="ARBA" id="ARBA00022989"/>
    </source>
</evidence>
<reference evidence="14" key="1">
    <citation type="submission" date="2025-08" db="UniProtKB">
        <authorList>
            <consortium name="Ensembl"/>
        </authorList>
    </citation>
    <scope>IDENTIFICATION</scope>
</reference>
<comment type="pathway">
    <text evidence="2">Protein modification; protein glycosylation.</text>
</comment>
<keyword evidence="15" id="KW-1185">Reference proteome</keyword>
<dbReference type="PANTHER" id="PTHR11214">
    <property type="entry name" value="BETA-1,3-N-ACETYLGLUCOSAMINYLTRANSFERASE"/>
    <property type="match status" value="1"/>
</dbReference>
<dbReference type="Proteomes" id="UP000694388">
    <property type="component" value="Unplaced"/>
</dbReference>
<name>A0A8C4QYT6_EPTBU</name>
<dbReference type="GO" id="GO:0006493">
    <property type="term" value="P:protein O-linked glycosylation"/>
    <property type="evidence" value="ECO:0007669"/>
    <property type="project" value="TreeGrafter"/>
</dbReference>
<keyword evidence="7 13" id="KW-0735">Signal-anchor</keyword>
<evidence type="ECO:0000256" key="13">
    <source>
        <dbReference type="RuleBase" id="RU363063"/>
    </source>
</evidence>
<keyword evidence="10" id="KW-0443">Lipid metabolism</keyword>
<evidence type="ECO:0000256" key="12">
    <source>
        <dbReference type="ARBA" id="ARBA00023180"/>
    </source>
</evidence>
<dbReference type="Gene3D" id="3.90.550.50">
    <property type="match status" value="1"/>
</dbReference>
<dbReference type="PANTHER" id="PTHR11214:SF361">
    <property type="entry name" value="HEXOSYLTRANSFERASE"/>
    <property type="match status" value="1"/>
</dbReference>
<comment type="similarity">
    <text evidence="3 13">Belongs to the glycosyltransferase 31 family.</text>
</comment>
<dbReference type="FunFam" id="3.90.550.50:FF:000001">
    <property type="entry name" value="Hexosyltransferase"/>
    <property type="match status" value="1"/>
</dbReference>
<evidence type="ECO:0000256" key="2">
    <source>
        <dbReference type="ARBA" id="ARBA00004922"/>
    </source>
</evidence>
<keyword evidence="6 13" id="KW-0812">Transmembrane</keyword>
<feature type="transmembrane region" description="Helical" evidence="13">
    <location>
        <begin position="12"/>
        <end position="32"/>
    </location>
</feature>
<dbReference type="Ensembl" id="ENSEBUT00000022810.1">
    <property type="protein sequence ID" value="ENSEBUP00000022234.1"/>
    <property type="gene ID" value="ENSEBUG00000013702.1"/>
</dbReference>
<organism evidence="14 15">
    <name type="scientific">Eptatretus burgeri</name>
    <name type="common">Inshore hagfish</name>
    <dbReference type="NCBI Taxonomy" id="7764"/>
    <lineage>
        <taxon>Eukaryota</taxon>
        <taxon>Metazoa</taxon>
        <taxon>Chordata</taxon>
        <taxon>Craniata</taxon>
        <taxon>Vertebrata</taxon>
        <taxon>Cyclostomata</taxon>
        <taxon>Myxini</taxon>
        <taxon>Myxiniformes</taxon>
        <taxon>Myxinidae</taxon>
        <taxon>Eptatretinae</taxon>
        <taxon>Eptatretus</taxon>
    </lineage>
</organism>
<evidence type="ECO:0000313" key="14">
    <source>
        <dbReference type="Ensembl" id="ENSEBUP00000022234.1"/>
    </source>
</evidence>
<evidence type="ECO:0000256" key="6">
    <source>
        <dbReference type="ARBA" id="ARBA00022692"/>
    </source>
</evidence>
<reference evidence="14" key="2">
    <citation type="submission" date="2025-09" db="UniProtKB">
        <authorList>
            <consortium name="Ensembl"/>
        </authorList>
    </citation>
    <scope>IDENTIFICATION</scope>
</reference>
<dbReference type="Pfam" id="PF01762">
    <property type="entry name" value="Galactosyl_T"/>
    <property type="match status" value="1"/>
</dbReference>
<dbReference type="InterPro" id="IPR002659">
    <property type="entry name" value="Glyco_trans_31"/>
</dbReference>
<evidence type="ECO:0000256" key="7">
    <source>
        <dbReference type="ARBA" id="ARBA00022968"/>
    </source>
</evidence>
<dbReference type="GO" id="GO:0000139">
    <property type="term" value="C:Golgi membrane"/>
    <property type="evidence" value="ECO:0007669"/>
    <property type="project" value="UniProtKB-SubCell"/>
</dbReference>